<dbReference type="OrthoDB" id="7575088at2"/>
<sequence>MASAPYIEPAATPAWVFEGEVDVSKGINLTCNATVTISGPNDAADTNPPFSHTDVSNLSATIALSGGTLGLCGSVNVAPIPAGDISYTSSGSSGGTFTLHNVFVTTITPGNCQGNITAVWNEAAQTLSVSGILPAVSGSDCTMDGLVDLISPASGNASAPGDADHNPNH</sequence>
<evidence type="ECO:0000313" key="2">
    <source>
        <dbReference type="Proteomes" id="UP000293623"/>
    </source>
</evidence>
<proteinExistence type="predicted"/>
<organism evidence="1 2">
    <name type="scientific">Pelagerythrobacter rhizovicinus</name>
    <dbReference type="NCBI Taxonomy" id="2268576"/>
    <lineage>
        <taxon>Bacteria</taxon>
        <taxon>Pseudomonadati</taxon>
        <taxon>Pseudomonadota</taxon>
        <taxon>Alphaproteobacteria</taxon>
        <taxon>Sphingomonadales</taxon>
        <taxon>Erythrobacteraceae</taxon>
        <taxon>Pelagerythrobacter</taxon>
    </lineage>
</organism>
<reference evidence="1 2" key="1">
    <citation type="submission" date="2019-01" db="EMBL/GenBank/DDBJ databases">
        <title>Altererythrobacter rhizovicinus sp. nov., isolated from the rhizosphere soil of Haloxylon ammodendron.</title>
        <authorList>
            <person name="Li H.-P."/>
            <person name="Gou J.-Y."/>
            <person name="Yao D."/>
            <person name="Han Q.-Q."/>
            <person name="Shao K.-Z."/>
            <person name="Zhao Q."/>
            <person name="Zhang J.-L."/>
        </authorList>
    </citation>
    <scope>NUCLEOTIDE SEQUENCE [LARGE SCALE GENOMIC DNA]</scope>
    <source>
        <strain evidence="1 2">AY-3R</strain>
    </source>
</reference>
<evidence type="ECO:0000313" key="1">
    <source>
        <dbReference type="EMBL" id="RXZ64296.1"/>
    </source>
</evidence>
<accession>A0A4V1QVY7</accession>
<name>A0A4V1QVY7_9SPHN</name>
<gene>
    <name evidence="1" type="ORF">ETX26_10340</name>
</gene>
<protein>
    <recommendedName>
        <fullName evidence="3">Protein activator of alkane oxidation PraB</fullName>
    </recommendedName>
</protein>
<comment type="caution">
    <text evidence="1">The sequence shown here is derived from an EMBL/GenBank/DDBJ whole genome shotgun (WGS) entry which is preliminary data.</text>
</comment>
<evidence type="ECO:0008006" key="3">
    <source>
        <dbReference type="Google" id="ProtNLM"/>
    </source>
</evidence>
<dbReference type="RefSeq" id="WP_129524610.1">
    <property type="nucleotide sequence ID" value="NZ_SDPV01000002.1"/>
</dbReference>
<dbReference type="EMBL" id="SDPV01000002">
    <property type="protein sequence ID" value="RXZ64296.1"/>
    <property type="molecule type" value="Genomic_DNA"/>
</dbReference>
<dbReference type="Proteomes" id="UP000293623">
    <property type="component" value="Unassembled WGS sequence"/>
</dbReference>
<dbReference type="AlphaFoldDB" id="A0A4V1QVY7"/>
<keyword evidence="2" id="KW-1185">Reference proteome</keyword>